<accession>A0A151J8I2</accession>
<evidence type="ECO:0008006" key="3">
    <source>
        <dbReference type="Google" id="ProtNLM"/>
    </source>
</evidence>
<evidence type="ECO:0000313" key="2">
    <source>
        <dbReference type="Proteomes" id="UP000078492"/>
    </source>
</evidence>
<protein>
    <recommendedName>
        <fullName evidence="3">DNA-directed DNA polymerase</fullName>
    </recommendedName>
</protein>
<feature type="non-terminal residue" evidence="1">
    <location>
        <position position="1"/>
    </location>
</feature>
<sequence>ILASLEEFQERDSGWALSRILNLAANANKLNPLRVGCHINYTIEKGIVPIRLADRKRSKHVNLLYVEDDSAGHFALIKNLSRLVSSQINKKGHRKYFCDRVGGHVRCQKIAVLKTLNTYIFRFLIRCVFLEIFDRFHTFRTPCRFLASSLDKLASFLNNDKLRVLRREFSNLSEENFNLLTRKGVFPYEYIDCNEKLNELRLPPRESFYSSLTDSTVSESDYAHAVNVWQRFSIQTLGEYSYLYLKTDILLADIFENFRDSCIVSYGHDPAYYYTLSGFTWDAMLKHTGVKFELLISTWSCL</sequence>
<dbReference type="STRING" id="471704.A0A151J8I2"/>
<dbReference type="PANTHER" id="PTHR31511">
    <property type="entry name" value="PROTEIN CBG23764"/>
    <property type="match status" value="1"/>
</dbReference>
<proteinExistence type="predicted"/>
<dbReference type="PANTHER" id="PTHR31511:SF12">
    <property type="entry name" value="RHO TERMINATION FACTOR N-TERMINAL DOMAIN-CONTAINING PROTEIN"/>
    <property type="match status" value="1"/>
</dbReference>
<evidence type="ECO:0000313" key="1">
    <source>
        <dbReference type="EMBL" id="KYN21094.1"/>
    </source>
</evidence>
<dbReference type="AlphaFoldDB" id="A0A151J8I2"/>
<name>A0A151J8I2_9HYME</name>
<keyword evidence="2" id="KW-1185">Reference proteome</keyword>
<gene>
    <name evidence="1" type="ORF">ALC57_06539</name>
</gene>
<dbReference type="EMBL" id="KQ979541">
    <property type="protein sequence ID" value="KYN21094.1"/>
    <property type="molecule type" value="Genomic_DNA"/>
</dbReference>
<dbReference type="Proteomes" id="UP000078492">
    <property type="component" value="Unassembled WGS sequence"/>
</dbReference>
<reference evidence="1 2" key="1">
    <citation type="submission" date="2015-09" db="EMBL/GenBank/DDBJ databases">
        <title>Trachymyrmex cornetzi WGS genome.</title>
        <authorList>
            <person name="Nygaard S."/>
            <person name="Hu H."/>
            <person name="Boomsma J."/>
            <person name="Zhang G."/>
        </authorList>
    </citation>
    <scope>NUCLEOTIDE SEQUENCE [LARGE SCALE GENOMIC DNA]</scope>
    <source>
        <strain evidence="1">Tcor2-1</strain>
        <tissue evidence="1">Whole body</tissue>
    </source>
</reference>
<organism evidence="1 2">
    <name type="scientific">Trachymyrmex cornetzi</name>
    <dbReference type="NCBI Taxonomy" id="471704"/>
    <lineage>
        <taxon>Eukaryota</taxon>
        <taxon>Metazoa</taxon>
        <taxon>Ecdysozoa</taxon>
        <taxon>Arthropoda</taxon>
        <taxon>Hexapoda</taxon>
        <taxon>Insecta</taxon>
        <taxon>Pterygota</taxon>
        <taxon>Neoptera</taxon>
        <taxon>Endopterygota</taxon>
        <taxon>Hymenoptera</taxon>
        <taxon>Apocrita</taxon>
        <taxon>Aculeata</taxon>
        <taxon>Formicoidea</taxon>
        <taxon>Formicidae</taxon>
        <taxon>Myrmicinae</taxon>
        <taxon>Trachymyrmex</taxon>
    </lineage>
</organism>